<dbReference type="Proteomes" id="UP000034947">
    <property type="component" value="Unassembled WGS sequence"/>
</dbReference>
<dbReference type="PANTHER" id="PTHR46865">
    <property type="entry name" value="OXIDOREDUCTASE-RELATED"/>
    <property type="match status" value="1"/>
</dbReference>
<dbReference type="OrthoDB" id="655030at2759"/>
<keyword evidence="3" id="KW-0560">Oxidoreductase</keyword>
<dbReference type="GO" id="GO:0016491">
    <property type="term" value="F:oxidoreductase activity"/>
    <property type="evidence" value="ECO:0007669"/>
    <property type="project" value="UniProtKB-KW"/>
</dbReference>
<dbReference type="SUPFAM" id="SSF51905">
    <property type="entry name" value="FAD/NAD(P)-binding domain"/>
    <property type="match status" value="1"/>
</dbReference>
<evidence type="ECO:0000256" key="2">
    <source>
        <dbReference type="ARBA" id="ARBA00022827"/>
    </source>
</evidence>
<keyword evidence="7" id="KW-1185">Reference proteome</keyword>
<dbReference type="EMBL" id="JYKN01001417">
    <property type="protein sequence ID" value="KKK20566.1"/>
    <property type="molecule type" value="Genomic_DNA"/>
</dbReference>
<dbReference type="Gene3D" id="3.50.50.60">
    <property type="entry name" value="FAD/NAD(P)-binding domain"/>
    <property type="match status" value="1"/>
</dbReference>
<feature type="chain" id="PRO_5002529052" description="FAD-binding domain-containing protein" evidence="4">
    <location>
        <begin position="20"/>
        <end position="423"/>
    </location>
</feature>
<dbReference type="VEuPathDB" id="FungiDB:P175DRAFT_0556577"/>
<dbReference type="InterPro" id="IPR002938">
    <property type="entry name" value="FAD-bd"/>
</dbReference>
<proteinExistence type="predicted"/>
<evidence type="ECO:0000256" key="1">
    <source>
        <dbReference type="ARBA" id="ARBA00022630"/>
    </source>
</evidence>
<evidence type="ECO:0000313" key="7">
    <source>
        <dbReference type="Proteomes" id="UP000034947"/>
    </source>
</evidence>
<dbReference type="AlphaFoldDB" id="A0A0F8VBX6"/>
<keyword evidence="1" id="KW-0285">Flavoprotein</keyword>
<feature type="domain" description="FAD-binding" evidence="5">
    <location>
        <begin position="5"/>
        <end position="336"/>
    </location>
</feature>
<organism evidence="6 7">
    <name type="scientific">Aspergillus ochraceoroseus</name>
    <dbReference type="NCBI Taxonomy" id="138278"/>
    <lineage>
        <taxon>Eukaryota</taxon>
        <taxon>Fungi</taxon>
        <taxon>Dikarya</taxon>
        <taxon>Ascomycota</taxon>
        <taxon>Pezizomycotina</taxon>
        <taxon>Eurotiomycetes</taxon>
        <taxon>Eurotiomycetidae</taxon>
        <taxon>Eurotiales</taxon>
        <taxon>Aspergillaceae</taxon>
        <taxon>Aspergillus</taxon>
        <taxon>Aspergillus subgen. Nidulantes</taxon>
    </lineage>
</organism>
<keyword evidence="4" id="KW-0732">Signal</keyword>
<protein>
    <recommendedName>
        <fullName evidence="5">FAD-binding domain-containing protein</fullName>
    </recommendedName>
</protein>
<evidence type="ECO:0000256" key="4">
    <source>
        <dbReference type="SAM" id="SignalP"/>
    </source>
</evidence>
<keyword evidence="2" id="KW-0274">FAD</keyword>
<evidence type="ECO:0000256" key="3">
    <source>
        <dbReference type="ARBA" id="ARBA00023002"/>
    </source>
</evidence>
<evidence type="ECO:0000259" key="5">
    <source>
        <dbReference type="Pfam" id="PF01494"/>
    </source>
</evidence>
<dbReference type="InterPro" id="IPR036188">
    <property type="entry name" value="FAD/NAD-bd_sf"/>
</dbReference>
<evidence type="ECO:0000313" key="6">
    <source>
        <dbReference type="EMBL" id="KKK20566.1"/>
    </source>
</evidence>
<sequence length="423" mass="46285">MSSLRVLIVGASIAGPTAAYWFAKAGAHVTVIERFPTLRTNGQNVDIRTVGVTVMRKIAGMEEAVRARTLSVDGISLVGATGRPYGTVKATGNPEQQSLVSEYEILRGDLAQILFDLTKETENIHYVFGEQVASMRQKGPRSGPIRVDFAHGFPAAEFDLVVACDGATSRTRAMGLACGVRDHIKPMNSWAAFFSTKHDLVDGSRMAQAYSAMGGRFVAIGPSLSGGNQVVLMGINPRHDDDDSMRLFREAMKRGDEALKQFVARYYEGAGWKCEAAVKSMMEAQDFYANESVQVQTPTLYQGHFVLVGDAGYAPGPTGTGTSLAMAGAYVLAGEINKHKGDLMAGLRGYEDQMRPLIKELQRIPPLVPTIFAPQTAWGIWLRNTIFAFVCWTRILELSQRFFASSFADSGKYELPDYKWDPN</sequence>
<dbReference type="PANTHER" id="PTHR46865:SF2">
    <property type="entry name" value="MONOOXYGENASE"/>
    <property type="match status" value="1"/>
</dbReference>
<dbReference type="InterPro" id="IPR051704">
    <property type="entry name" value="FAD_aromatic-hydroxylase"/>
</dbReference>
<dbReference type="Pfam" id="PF01494">
    <property type="entry name" value="FAD_binding_3"/>
    <property type="match status" value="1"/>
</dbReference>
<dbReference type="GO" id="GO:0071949">
    <property type="term" value="F:FAD binding"/>
    <property type="evidence" value="ECO:0007669"/>
    <property type="project" value="InterPro"/>
</dbReference>
<feature type="signal peptide" evidence="4">
    <location>
        <begin position="1"/>
        <end position="19"/>
    </location>
</feature>
<dbReference type="PRINTS" id="PR00420">
    <property type="entry name" value="RNGMNOXGNASE"/>
</dbReference>
<reference evidence="6 7" key="1">
    <citation type="submission" date="2015-02" db="EMBL/GenBank/DDBJ databases">
        <title>Draft Genome Sequences of Two Closely-Related Aflatoxigenic Aspergillus Species Obtained from the Cote d'Ivoire.</title>
        <authorList>
            <person name="Moore G.G."/>
            <person name="Beltz S.B."/>
            <person name="Mack B.M."/>
        </authorList>
    </citation>
    <scope>NUCLEOTIDE SEQUENCE [LARGE SCALE GENOMIC DNA]</scope>
    <source>
        <strain evidence="6 7">SRRC1432</strain>
    </source>
</reference>
<comment type="caution">
    <text evidence="6">The sequence shown here is derived from an EMBL/GenBank/DDBJ whole genome shotgun (WGS) entry which is preliminary data.</text>
</comment>
<gene>
    <name evidence="6" type="ORF">AOCH_007778</name>
</gene>
<accession>A0A0F8VBX6</accession>
<dbReference type="Gene3D" id="3.30.9.10">
    <property type="entry name" value="D-Amino Acid Oxidase, subunit A, domain 2"/>
    <property type="match status" value="1"/>
</dbReference>
<name>A0A0F8VBX6_9EURO</name>